<gene>
    <name evidence="2" type="ORF">GCM10010517_39110</name>
</gene>
<evidence type="ECO:0000256" key="1">
    <source>
        <dbReference type="SAM" id="MobiDB-lite"/>
    </source>
</evidence>
<organism evidence="2 3">
    <name type="scientific">Streptosporangium fragile</name>
    <dbReference type="NCBI Taxonomy" id="46186"/>
    <lineage>
        <taxon>Bacteria</taxon>
        <taxon>Bacillati</taxon>
        <taxon>Actinomycetota</taxon>
        <taxon>Actinomycetes</taxon>
        <taxon>Streptosporangiales</taxon>
        <taxon>Streptosporangiaceae</taxon>
        <taxon>Streptosporangium</taxon>
    </lineage>
</organism>
<feature type="region of interest" description="Disordered" evidence="1">
    <location>
        <begin position="1"/>
        <end position="22"/>
    </location>
</feature>
<protein>
    <recommendedName>
        <fullName evidence="4">HNH endonuclease</fullName>
    </recommendedName>
</protein>
<sequence>MTHEAAGDGGSGREEQTSLPRRIDALRCDHVEPGERRCVLPPGHDLDHVYPFQEAPALRG</sequence>
<reference evidence="3" key="1">
    <citation type="journal article" date="2019" name="Int. J. Syst. Evol. Microbiol.">
        <title>The Global Catalogue of Microorganisms (GCM) 10K type strain sequencing project: providing services to taxonomists for standard genome sequencing and annotation.</title>
        <authorList>
            <consortium name="The Broad Institute Genomics Platform"/>
            <consortium name="The Broad Institute Genome Sequencing Center for Infectious Disease"/>
            <person name="Wu L."/>
            <person name="Ma J."/>
        </authorList>
    </citation>
    <scope>NUCLEOTIDE SEQUENCE [LARGE SCALE GENOMIC DNA]</scope>
    <source>
        <strain evidence="3">JCM 6242</strain>
    </source>
</reference>
<dbReference type="Proteomes" id="UP001500831">
    <property type="component" value="Unassembled WGS sequence"/>
</dbReference>
<comment type="caution">
    <text evidence="2">The sequence shown here is derived from an EMBL/GenBank/DDBJ whole genome shotgun (WGS) entry which is preliminary data.</text>
</comment>
<evidence type="ECO:0000313" key="2">
    <source>
        <dbReference type="EMBL" id="GAA2877557.1"/>
    </source>
</evidence>
<dbReference type="RefSeq" id="WP_344973296.1">
    <property type="nucleotide sequence ID" value="NZ_BAAAVI010000026.1"/>
</dbReference>
<evidence type="ECO:0008006" key="4">
    <source>
        <dbReference type="Google" id="ProtNLM"/>
    </source>
</evidence>
<proteinExistence type="predicted"/>
<keyword evidence="3" id="KW-1185">Reference proteome</keyword>
<name>A0ABP6IGV8_9ACTN</name>
<accession>A0ABP6IGV8</accession>
<dbReference type="EMBL" id="BAAAVI010000026">
    <property type="protein sequence ID" value="GAA2877557.1"/>
    <property type="molecule type" value="Genomic_DNA"/>
</dbReference>
<evidence type="ECO:0000313" key="3">
    <source>
        <dbReference type="Proteomes" id="UP001500831"/>
    </source>
</evidence>